<feature type="region of interest" description="Disordered" evidence="1">
    <location>
        <begin position="995"/>
        <end position="1023"/>
    </location>
</feature>
<sequence length="1120" mass="133279">MDGVQRNFNMMAEKIDRMRCLRERCENYVRLIKLTLDETIQEQNSILNGSAIHNRLKYLGLMDNSKPSSNTLSFNKMYPKKIDFDNKYKYLVFDDHIDTRKRINKTNLYANDMYSSNNYNDFRPNNKPQIRHYSSADFDTYNSAYYMPISSKKYNKAMNFYTPNCQEYQVYYFPTSKPIAQYPRHTTEQFYKRRPVQQYPEEEVPYWPTRYPKPVKIIEREPSYSMGDYRYRNTINYPVGNTSYEYSPEYRKRYYPTNDNLTYPGYDDYYEADLRQRSFSSITRPCSPVYSRDMLYDKTNLGNSGSLLEKKIRDYVWNPHKERVERYSTPSYEKSTYYSDFKSLQNKRQGDDVFKTRSLNSQVNNPKVELTKEDLYRRNSFLKSPEKRLLNDESFDSQKEDDYLENNSYIKKPETSTNVSKRISFDLDSENIELPNHKYSTEENTYDKPITHERKLLLERKNSIAKHENKRRTSLLSNDNYSASMNKHRALPSDKQVNSRRESLNKPEKLASIGNSFESNKYLNLKNDVQENEPNSLESNVHNNYKDIEKVDYDHNNTYRVLRRNSNNNDRRKVVETSKPPQVDYQDETKNTLNKINNVNINDRRESFKNESVLTNENISSGKVYSNNSDNQLDQEFNNQPDSINESSRTFINQSKIDYTSANKYITNEQETGNPQQFNNNENYLKNNVKTILPYQVDNNSNNDIDIIQSNERDSSELKTIPIEQGPSQDIVNEEFTIDNSHYQEHTIQNLENQPDYTDEHIINEKNYYPDGTTESNKEITTNNNIEPNQHNEFVEENNVHDENNYYYQNPTDDSKENPTQNQYEEPNTQTNYVDEQHADDDYYYQNNYSNVDPKESMLENQYTQPEHQGEYDEHDDYYYQNHAKDDGKEQQVDQQYVDPNYQGNYADQHSAQDDYYYQNYSDANPKGQSQNEYADHGQQAKYVAENVNHDDYYYQNRPEENTSENHADRHYAESELQGNYVDGEQRNYYYEDNSNANTERVPPEQYDEHAQQENYPNDQHANDDYYYQKQDEHYDGTVAKEQYDGYVGDQHETNASYYPDSSTNNYDPQQNYENNSYQTQQSEYVEPYEQNPNNERYGYSDNADESQSMNQLSNEETKQ</sequence>
<feature type="compositionally biased region" description="Polar residues" evidence="1">
    <location>
        <begin position="1054"/>
        <end position="1084"/>
    </location>
</feature>
<proteinExistence type="predicted"/>
<reference evidence="4" key="2">
    <citation type="submission" date="2025-04" db="UniProtKB">
        <authorList>
            <consortium name="RefSeq"/>
        </authorList>
    </citation>
    <scope>IDENTIFICATION</scope>
    <source>
        <tissue evidence="4">Whole body</tissue>
    </source>
</reference>
<evidence type="ECO:0000313" key="2">
    <source>
        <dbReference type="EMBL" id="MBY81354.1"/>
    </source>
</evidence>
<name>A0A2S2QUF2_9HEMI</name>
<accession>A0A2S2QUF2</accession>
<reference evidence="2" key="1">
    <citation type="submission" date="2018-04" db="EMBL/GenBank/DDBJ databases">
        <title>Transcriptome assembly of Sipha flava.</title>
        <authorList>
            <person name="Scully E.D."/>
            <person name="Geib S.M."/>
            <person name="Palmer N.A."/>
            <person name="Koch K."/>
            <person name="Bradshaw J."/>
            <person name="Heng-Moss T."/>
            <person name="Sarath G."/>
        </authorList>
    </citation>
    <scope>NUCLEOTIDE SEQUENCE</scope>
</reference>
<feature type="region of interest" description="Disordered" evidence="1">
    <location>
        <begin position="564"/>
        <end position="586"/>
    </location>
</feature>
<gene>
    <name evidence="4" type="primary">LOC112690056</name>
    <name evidence="2" type="ORF">g.47092</name>
</gene>
<feature type="compositionally biased region" description="Basic and acidic residues" evidence="1">
    <location>
        <begin position="497"/>
        <end position="506"/>
    </location>
</feature>
<protein>
    <submittedName>
        <fullName evidence="4">Homeobox protein 2-like</fullName>
    </submittedName>
</protein>
<feature type="compositionally biased region" description="Polar residues" evidence="1">
    <location>
        <begin position="806"/>
        <end position="828"/>
    </location>
</feature>
<keyword evidence="3" id="KW-1185">Reference proteome</keyword>
<dbReference type="RefSeq" id="XP_025419751.1">
    <property type="nucleotide sequence ID" value="XM_025563966.1"/>
</dbReference>
<organism evidence="2">
    <name type="scientific">Sipha flava</name>
    <name type="common">yellow sugarcane aphid</name>
    <dbReference type="NCBI Taxonomy" id="143950"/>
    <lineage>
        <taxon>Eukaryota</taxon>
        <taxon>Metazoa</taxon>
        <taxon>Ecdysozoa</taxon>
        <taxon>Arthropoda</taxon>
        <taxon>Hexapoda</taxon>
        <taxon>Insecta</taxon>
        <taxon>Pterygota</taxon>
        <taxon>Neoptera</taxon>
        <taxon>Paraneoptera</taxon>
        <taxon>Hemiptera</taxon>
        <taxon>Sternorrhyncha</taxon>
        <taxon>Aphidomorpha</taxon>
        <taxon>Aphidoidea</taxon>
        <taxon>Aphididae</taxon>
        <taxon>Sipha</taxon>
    </lineage>
</organism>
<dbReference type="AlphaFoldDB" id="A0A2S2QUF2"/>
<feature type="compositionally biased region" description="Polar residues" evidence="1">
    <location>
        <begin position="1106"/>
        <end position="1120"/>
    </location>
</feature>
<dbReference type="GeneID" id="112690056"/>
<dbReference type="OrthoDB" id="6617988at2759"/>
<evidence type="ECO:0000256" key="1">
    <source>
        <dbReference type="SAM" id="MobiDB-lite"/>
    </source>
</evidence>
<feature type="compositionally biased region" description="Polar residues" evidence="1">
    <location>
        <begin position="773"/>
        <end position="788"/>
    </location>
</feature>
<feature type="region of interest" description="Disordered" evidence="1">
    <location>
        <begin position="480"/>
        <end position="506"/>
    </location>
</feature>
<feature type="region of interest" description="Disordered" evidence="1">
    <location>
        <begin position="1051"/>
        <end position="1120"/>
    </location>
</feature>
<dbReference type="EMBL" id="GGMS01012151">
    <property type="protein sequence ID" value="MBY81354.1"/>
    <property type="molecule type" value="Transcribed_RNA"/>
</dbReference>
<feature type="region of interest" description="Disordered" evidence="1">
    <location>
        <begin position="804"/>
        <end position="828"/>
    </location>
</feature>
<feature type="region of interest" description="Disordered" evidence="1">
    <location>
        <begin position="767"/>
        <end position="788"/>
    </location>
</feature>
<dbReference type="Proteomes" id="UP000694846">
    <property type="component" value="Unplaced"/>
</dbReference>
<evidence type="ECO:0000313" key="3">
    <source>
        <dbReference type="Proteomes" id="UP000694846"/>
    </source>
</evidence>
<evidence type="ECO:0000313" key="4">
    <source>
        <dbReference type="RefSeq" id="XP_025419751.1"/>
    </source>
</evidence>